<gene>
    <name evidence="2" type="ORF">HV832_08900</name>
</gene>
<dbReference type="Proteomes" id="UP000588051">
    <property type="component" value="Unassembled WGS sequence"/>
</dbReference>
<dbReference type="EMBL" id="JABXYJ010000004">
    <property type="protein sequence ID" value="NVO77951.1"/>
    <property type="molecule type" value="Genomic_DNA"/>
</dbReference>
<name>A0A850QEE2_9BURK</name>
<evidence type="ECO:0000313" key="3">
    <source>
        <dbReference type="Proteomes" id="UP000588051"/>
    </source>
</evidence>
<organism evidence="2 3">
    <name type="scientific">Undibacterium oligocarboniphilum</name>
    <dbReference type="NCBI Taxonomy" id="666702"/>
    <lineage>
        <taxon>Bacteria</taxon>
        <taxon>Pseudomonadati</taxon>
        <taxon>Pseudomonadota</taxon>
        <taxon>Betaproteobacteria</taxon>
        <taxon>Burkholderiales</taxon>
        <taxon>Oxalobacteraceae</taxon>
        <taxon>Undibacterium</taxon>
    </lineage>
</organism>
<evidence type="ECO:0000256" key="1">
    <source>
        <dbReference type="SAM" id="SignalP"/>
    </source>
</evidence>
<comment type="caution">
    <text evidence="2">The sequence shown here is derived from an EMBL/GenBank/DDBJ whole genome shotgun (WGS) entry which is preliminary data.</text>
</comment>
<keyword evidence="3" id="KW-1185">Reference proteome</keyword>
<sequence>MHRFSHPALRRLAALSLLAGISVSAEAHRTFLVPSSTVLSGNAPWVTLDAAAASNVFEFDHMPLKLDNLQVTAPDGSRIAPENASTGRFRSVFDLPLRQTGSYKIDILNEGLSASYKDNGILKRWRGNAASLSKDIPSHATELQVTERSSRIETFVTNGKPDGQALKTSGKGLELSPVTHPNDLVAGEPASFHLLIDGRPAANVTVHIIRGGIRYRQTLNEQTVVSNADGLFSVTWTQAGLYWLEAEVKTEQGVTPPASSRIASLALTLEVLPQ</sequence>
<keyword evidence="1" id="KW-0732">Signal</keyword>
<feature type="chain" id="PRO_5032524959" evidence="1">
    <location>
        <begin position="28"/>
        <end position="274"/>
    </location>
</feature>
<dbReference type="InterPro" id="IPR019613">
    <property type="entry name" value="DUF4198"/>
</dbReference>
<reference evidence="2 3" key="1">
    <citation type="submission" date="2020-06" db="EMBL/GenBank/DDBJ databases">
        <authorList>
            <person name="Qiu C."/>
            <person name="Liu Z."/>
        </authorList>
    </citation>
    <scope>NUCLEOTIDE SEQUENCE [LARGE SCALE GENOMIC DNA]</scope>
    <source>
        <strain evidence="2 3">EM 1</strain>
    </source>
</reference>
<accession>A0A850QEE2</accession>
<protein>
    <submittedName>
        <fullName evidence="2">DUF4198 domain-containing protein</fullName>
    </submittedName>
</protein>
<feature type="signal peptide" evidence="1">
    <location>
        <begin position="1"/>
        <end position="27"/>
    </location>
</feature>
<dbReference type="RefSeq" id="WP_176803316.1">
    <property type="nucleotide sequence ID" value="NZ_JABXYJ010000004.1"/>
</dbReference>
<dbReference type="AlphaFoldDB" id="A0A850QEE2"/>
<evidence type="ECO:0000313" key="2">
    <source>
        <dbReference type="EMBL" id="NVO77951.1"/>
    </source>
</evidence>
<dbReference type="Pfam" id="PF10670">
    <property type="entry name" value="DUF4198"/>
    <property type="match status" value="1"/>
</dbReference>
<proteinExistence type="predicted"/>